<dbReference type="PROSITE" id="PS00028">
    <property type="entry name" value="ZINC_FINGER_C2H2_1"/>
    <property type="match status" value="1"/>
</dbReference>
<keyword evidence="1" id="KW-0863">Zinc-finger</keyword>
<keyword evidence="1" id="KW-0862">Zinc</keyword>
<dbReference type="InterPro" id="IPR013087">
    <property type="entry name" value="Znf_C2H2_type"/>
</dbReference>
<proteinExistence type="predicted"/>
<reference evidence="4 5" key="1">
    <citation type="journal article" date="2019" name="Commun. Biol.">
        <title>The bagworm genome reveals a unique fibroin gene that provides high tensile strength.</title>
        <authorList>
            <person name="Kono N."/>
            <person name="Nakamura H."/>
            <person name="Ohtoshi R."/>
            <person name="Tomita M."/>
            <person name="Numata K."/>
            <person name="Arakawa K."/>
        </authorList>
    </citation>
    <scope>NUCLEOTIDE SEQUENCE [LARGE SCALE GENOMIC DNA]</scope>
</reference>
<dbReference type="Proteomes" id="UP000299102">
    <property type="component" value="Unassembled WGS sequence"/>
</dbReference>
<dbReference type="PROSITE" id="PS50157">
    <property type="entry name" value="ZINC_FINGER_C2H2_2"/>
    <property type="match status" value="1"/>
</dbReference>
<name>A0A4C1TDB0_EUMVA</name>
<evidence type="ECO:0000259" key="3">
    <source>
        <dbReference type="PROSITE" id="PS50157"/>
    </source>
</evidence>
<feature type="domain" description="C2H2-type" evidence="3">
    <location>
        <begin position="48"/>
        <end position="75"/>
    </location>
</feature>
<evidence type="ECO:0000313" key="5">
    <source>
        <dbReference type="Proteomes" id="UP000299102"/>
    </source>
</evidence>
<dbReference type="AlphaFoldDB" id="A0A4C1TDB0"/>
<keyword evidence="5" id="KW-1185">Reference proteome</keyword>
<keyword evidence="1" id="KW-0479">Metal-binding</keyword>
<evidence type="ECO:0000256" key="1">
    <source>
        <dbReference type="PROSITE-ProRule" id="PRU00042"/>
    </source>
</evidence>
<sequence>MNPSANIYDLRNDIFSYIDRVRRRESANLTYALVVSRRAVAHRGAMTVRCEVCRRCFEDDAELAAHDRTHTHDERAGTCSLPLPLGAALVEGPLELMRTGKRERWGNVAITWKPSAVLGLRRVVPALRAAAAASRVRAPAGGARRDAARGGRPPHVSPVRQGLRARALADAPSAQPREATVQMRRLQAVYASRVRERYHPTRSKNPEQTRPDALDLVAQNCHVLNSFPKCTIPTQCTARSRDGAASSASPF</sequence>
<comment type="caution">
    <text evidence="4">The sequence shown here is derived from an EMBL/GenBank/DDBJ whole genome shotgun (WGS) entry which is preliminary data.</text>
</comment>
<dbReference type="EMBL" id="BGZK01000046">
    <property type="protein sequence ID" value="GBP11291.1"/>
    <property type="molecule type" value="Genomic_DNA"/>
</dbReference>
<gene>
    <name evidence="4" type="ORF">EVAR_92831_1</name>
</gene>
<dbReference type="GO" id="GO:0008270">
    <property type="term" value="F:zinc ion binding"/>
    <property type="evidence" value="ECO:0007669"/>
    <property type="project" value="UniProtKB-KW"/>
</dbReference>
<dbReference type="OrthoDB" id="8922241at2759"/>
<evidence type="ECO:0000313" key="4">
    <source>
        <dbReference type="EMBL" id="GBP11291.1"/>
    </source>
</evidence>
<organism evidence="4 5">
    <name type="scientific">Eumeta variegata</name>
    <name type="common">Bagworm moth</name>
    <name type="synonym">Eumeta japonica</name>
    <dbReference type="NCBI Taxonomy" id="151549"/>
    <lineage>
        <taxon>Eukaryota</taxon>
        <taxon>Metazoa</taxon>
        <taxon>Ecdysozoa</taxon>
        <taxon>Arthropoda</taxon>
        <taxon>Hexapoda</taxon>
        <taxon>Insecta</taxon>
        <taxon>Pterygota</taxon>
        <taxon>Neoptera</taxon>
        <taxon>Endopterygota</taxon>
        <taxon>Lepidoptera</taxon>
        <taxon>Glossata</taxon>
        <taxon>Ditrysia</taxon>
        <taxon>Tineoidea</taxon>
        <taxon>Psychidae</taxon>
        <taxon>Oiketicinae</taxon>
        <taxon>Eumeta</taxon>
    </lineage>
</organism>
<feature type="region of interest" description="Disordered" evidence="2">
    <location>
        <begin position="134"/>
        <end position="161"/>
    </location>
</feature>
<protein>
    <recommendedName>
        <fullName evidence="3">C2H2-type domain-containing protein</fullName>
    </recommendedName>
</protein>
<accession>A0A4C1TDB0</accession>
<evidence type="ECO:0000256" key="2">
    <source>
        <dbReference type="SAM" id="MobiDB-lite"/>
    </source>
</evidence>